<comment type="pathway">
    <text evidence="2 12">Cell wall biogenesis; peptidoglycan biosynthesis.</text>
</comment>
<sequence length="425" mass="45643">MADEHFLIRGGKILSGSVEVPGAKNAALKMIAACLLTEERCVLENVPRITDVARMLAILRALGVSVEEEQKARRVVITAARINPERLPVEDIRMLRASIVLLGPLLVRCGSVRIPHPGGDHIGARPLTAHFRALEQFGAAIEFDDSFINIRVPPRGLRANKVVLPEFSVTATENALMIAAGLSGETTIDIAALEPHVQDLGAMLSAMGANVALAGPHRYRVRGSPKLHGASCKVRGDPLVAFTFLSAGLLTRGEVAIRGANPEDLTLPFAKLQEMGVRVKVHGDTFAAADPPAVLQATNVQAMPYPGVPSDLQPLFALLATKAEGISLIHDPLYENRFRYVEELLRMGANITHLDAHRIAVRGPTPLTGVPMASFDIRAGAVLVLAGLAAQGETMIDGVHHIDRGYEDLDGRLRELGADIQRVEE</sequence>
<feature type="binding site" evidence="12">
    <location>
        <position position="333"/>
    </location>
    <ligand>
        <name>UDP-N-acetyl-alpha-D-glucosamine</name>
        <dbReference type="ChEBI" id="CHEBI:57705"/>
    </ligand>
</feature>
<comment type="caution">
    <text evidence="12">Lacks conserved residue(s) required for the propagation of feature annotation.</text>
</comment>
<dbReference type="CDD" id="cd01555">
    <property type="entry name" value="UdpNAET"/>
    <property type="match status" value="1"/>
</dbReference>
<keyword evidence="6 12" id="KW-0133">Cell shape</keyword>
<dbReference type="PANTHER" id="PTHR43783:SF1">
    <property type="entry name" value="UDP-N-ACETYLGLUCOSAMINE 1-CARBOXYVINYLTRANSFERASE"/>
    <property type="match status" value="1"/>
</dbReference>
<keyword evidence="5 12" id="KW-0808">Transferase</keyword>
<dbReference type="EMBL" id="MHST01000021">
    <property type="protein sequence ID" value="OHA48352.1"/>
    <property type="molecule type" value="Genomic_DNA"/>
</dbReference>
<keyword evidence="8 12" id="KW-0131">Cell cycle</keyword>
<comment type="subcellular location">
    <subcellularLocation>
        <location evidence="1 12">Cytoplasm</location>
    </subcellularLocation>
</comment>
<reference evidence="14 15" key="1">
    <citation type="journal article" date="2016" name="Nat. Commun.">
        <title>Thousands of microbial genomes shed light on interconnected biogeochemical processes in an aquifer system.</title>
        <authorList>
            <person name="Anantharaman K."/>
            <person name="Brown C.T."/>
            <person name="Hug L.A."/>
            <person name="Sharon I."/>
            <person name="Castelle C.J."/>
            <person name="Probst A.J."/>
            <person name="Thomas B.C."/>
            <person name="Singh A."/>
            <person name="Wilkins M.J."/>
            <person name="Karaoz U."/>
            <person name="Brodie E.L."/>
            <person name="Williams K.H."/>
            <person name="Hubbard S.S."/>
            <person name="Banfield J.F."/>
        </authorList>
    </citation>
    <scope>NUCLEOTIDE SEQUENCE [LARGE SCALE GENOMIC DNA]</scope>
    <source>
        <strain evidence="15">RIFCSPHIGHO2_01_FULL_58_15</strain>
    </source>
</reference>
<evidence type="ECO:0000256" key="5">
    <source>
        <dbReference type="ARBA" id="ARBA00022679"/>
    </source>
</evidence>
<dbReference type="GO" id="GO:0019277">
    <property type="term" value="P:UDP-N-acetylgalactosamine biosynthetic process"/>
    <property type="evidence" value="ECO:0007669"/>
    <property type="project" value="InterPro"/>
</dbReference>
<keyword evidence="3 12" id="KW-0963">Cytoplasm</keyword>
<keyword evidence="9 12" id="KW-0961">Cell wall biogenesis/degradation</keyword>
<keyword evidence="4 12" id="KW-0132">Cell division</keyword>
<evidence type="ECO:0000256" key="11">
    <source>
        <dbReference type="ARBA" id="ARBA00047527"/>
    </source>
</evidence>
<evidence type="ECO:0000256" key="4">
    <source>
        <dbReference type="ARBA" id="ARBA00022618"/>
    </source>
</evidence>
<dbReference type="InterPro" id="IPR013792">
    <property type="entry name" value="RNA3'P_cycl/enolpyr_Trfase_a/b"/>
</dbReference>
<dbReference type="InterPro" id="IPR001986">
    <property type="entry name" value="Enolpyruvate_Tfrase_dom"/>
</dbReference>
<evidence type="ECO:0000313" key="14">
    <source>
        <dbReference type="EMBL" id="OHA48352.1"/>
    </source>
</evidence>
<accession>A0A1G2PL49</accession>
<dbReference type="Pfam" id="PF00275">
    <property type="entry name" value="EPSP_synthase"/>
    <property type="match status" value="1"/>
</dbReference>
<evidence type="ECO:0000256" key="6">
    <source>
        <dbReference type="ARBA" id="ARBA00022960"/>
    </source>
</evidence>
<dbReference type="UniPathway" id="UPA00219"/>
<organism evidence="14 15">
    <name type="scientific">Terrybacteria sp. (strain RIFCSPHIGHO2_01_FULL_58_15)</name>
    <dbReference type="NCBI Taxonomy" id="1802363"/>
    <lineage>
        <taxon>Bacteria</taxon>
        <taxon>Candidatus Terryibacteriota</taxon>
    </lineage>
</organism>
<evidence type="ECO:0000256" key="7">
    <source>
        <dbReference type="ARBA" id="ARBA00022984"/>
    </source>
</evidence>
<dbReference type="GO" id="GO:0008360">
    <property type="term" value="P:regulation of cell shape"/>
    <property type="evidence" value="ECO:0007669"/>
    <property type="project" value="UniProtKB-KW"/>
</dbReference>
<proteinExistence type="inferred from homology"/>
<dbReference type="Gene3D" id="3.65.10.10">
    <property type="entry name" value="Enolpyruvate transferase domain"/>
    <property type="match status" value="2"/>
</dbReference>
<dbReference type="PANTHER" id="PTHR43783">
    <property type="entry name" value="UDP-N-ACETYLGLUCOSAMINE 1-CARBOXYVINYLTRANSFERASE"/>
    <property type="match status" value="1"/>
</dbReference>
<feature type="binding site" evidence="12">
    <location>
        <position position="96"/>
    </location>
    <ligand>
        <name>UDP-N-acetyl-alpha-D-glucosamine</name>
        <dbReference type="ChEBI" id="CHEBI:57705"/>
    </ligand>
</feature>
<evidence type="ECO:0000256" key="3">
    <source>
        <dbReference type="ARBA" id="ARBA00022490"/>
    </source>
</evidence>
<dbReference type="AlphaFoldDB" id="A0A1G2PL49"/>
<comment type="function">
    <text evidence="12">Cell wall formation. Adds enolpyruvyl to UDP-N-acetylglucosamine.</text>
</comment>
<dbReference type="NCBIfam" id="TIGR01072">
    <property type="entry name" value="murA"/>
    <property type="match status" value="1"/>
</dbReference>
<dbReference type="InterPro" id="IPR036968">
    <property type="entry name" value="Enolpyruvate_Tfrase_sf"/>
</dbReference>
<evidence type="ECO:0000256" key="9">
    <source>
        <dbReference type="ARBA" id="ARBA00023316"/>
    </source>
</evidence>
<name>A0A1G2PL49_TERXR</name>
<dbReference type="InterPro" id="IPR050068">
    <property type="entry name" value="MurA_subfamily"/>
</dbReference>
<comment type="catalytic activity">
    <reaction evidence="11 12">
        <text>phosphoenolpyruvate + UDP-N-acetyl-alpha-D-glucosamine = UDP-N-acetyl-3-O-(1-carboxyvinyl)-alpha-D-glucosamine + phosphate</text>
        <dbReference type="Rhea" id="RHEA:18681"/>
        <dbReference type="ChEBI" id="CHEBI:43474"/>
        <dbReference type="ChEBI" id="CHEBI:57705"/>
        <dbReference type="ChEBI" id="CHEBI:58702"/>
        <dbReference type="ChEBI" id="CHEBI:68483"/>
        <dbReference type="EC" id="2.5.1.7"/>
    </reaction>
</comment>
<dbReference type="SUPFAM" id="SSF55205">
    <property type="entry name" value="EPT/RTPC-like"/>
    <property type="match status" value="1"/>
</dbReference>
<protein>
    <recommendedName>
        <fullName evidence="12">UDP-N-acetylglucosamine 1-carboxyvinyltransferase</fullName>
        <ecNumber evidence="12">2.5.1.7</ecNumber>
    </recommendedName>
    <alternativeName>
        <fullName evidence="12">Enoylpyruvate transferase</fullName>
    </alternativeName>
    <alternativeName>
        <fullName evidence="12">UDP-N-acetylglucosamine enolpyruvyl transferase</fullName>
        <shortName evidence="12">EPT</shortName>
    </alternativeName>
</protein>
<gene>
    <name evidence="12" type="primary">murA</name>
    <name evidence="14" type="ORF">A2682_02855</name>
</gene>
<evidence type="ECO:0000313" key="15">
    <source>
        <dbReference type="Proteomes" id="UP000178690"/>
    </source>
</evidence>
<dbReference type="GO" id="GO:0005737">
    <property type="term" value="C:cytoplasm"/>
    <property type="evidence" value="ECO:0007669"/>
    <property type="project" value="UniProtKB-SubCell"/>
</dbReference>
<dbReference type="EC" id="2.5.1.7" evidence="12"/>
<dbReference type="GO" id="GO:0071555">
    <property type="term" value="P:cell wall organization"/>
    <property type="evidence" value="ECO:0007669"/>
    <property type="project" value="UniProtKB-KW"/>
</dbReference>
<dbReference type="Proteomes" id="UP000178690">
    <property type="component" value="Unassembled WGS sequence"/>
</dbReference>
<dbReference type="HAMAP" id="MF_00111">
    <property type="entry name" value="MurA"/>
    <property type="match status" value="1"/>
</dbReference>
<evidence type="ECO:0000256" key="8">
    <source>
        <dbReference type="ARBA" id="ARBA00023306"/>
    </source>
</evidence>
<dbReference type="GO" id="GO:0008760">
    <property type="term" value="F:UDP-N-acetylglucosamine 1-carboxyvinyltransferase activity"/>
    <property type="evidence" value="ECO:0007669"/>
    <property type="project" value="UniProtKB-UniRule"/>
</dbReference>
<evidence type="ECO:0000256" key="12">
    <source>
        <dbReference type="HAMAP-Rule" id="MF_00111"/>
    </source>
</evidence>
<feature type="binding site" evidence="12">
    <location>
        <position position="311"/>
    </location>
    <ligand>
        <name>UDP-N-acetyl-alpha-D-glucosamine</name>
        <dbReference type="ChEBI" id="CHEBI:57705"/>
    </ligand>
</feature>
<dbReference type="InterPro" id="IPR005750">
    <property type="entry name" value="UDP_GlcNAc_COvinyl_MurA"/>
</dbReference>
<dbReference type="GO" id="GO:0009252">
    <property type="term" value="P:peptidoglycan biosynthetic process"/>
    <property type="evidence" value="ECO:0007669"/>
    <property type="project" value="UniProtKB-UniRule"/>
</dbReference>
<comment type="similarity">
    <text evidence="10 12">Belongs to the EPSP synthase family. MurA subfamily.</text>
</comment>
<dbReference type="GO" id="GO:0051301">
    <property type="term" value="P:cell division"/>
    <property type="evidence" value="ECO:0007669"/>
    <property type="project" value="UniProtKB-KW"/>
</dbReference>
<keyword evidence="7 12" id="KW-0573">Peptidoglycan synthesis</keyword>
<evidence type="ECO:0000256" key="1">
    <source>
        <dbReference type="ARBA" id="ARBA00004496"/>
    </source>
</evidence>
<dbReference type="STRING" id="1802363.A2682_02855"/>
<feature type="domain" description="Enolpyruvate transferase" evidence="13">
    <location>
        <begin position="9"/>
        <end position="409"/>
    </location>
</feature>
<evidence type="ECO:0000259" key="13">
    <source>
        <dbReference type="Pfam" id="PF00275"/>
    </source>
</evidence>
<dbReference type="NCBIfam" id="NF006873">
    <property type="entry name" value="PRK09369.1"/>
    <property type="match status" value="1"/>
</dbReference>
<comment type="caution">
    <text evidence="14">The sequence shown here is derived from an EMBL/GenBank/DDBJ whole genome shotgun (WGS) entry which is preliminary data.</text>
</comment>
<feature type="active site" description="Proton donor" evidence="12">
    <location>
        <position position="120"/>
    </location>
</feature>
<feature type="binding site" evidence="12">
    <location>
        <begin position="24"/>
        <end position="25"/>
    </location>
    <ligand>
        <name>phosphoenolpyruvate</name>
        <dbReference type="ChEBI" id="CHEBI:58702"/>
    </ligand>
</feature>
<evidence type="ECO:0000256" key="10">
    <source>
        <dbReference type="ARBA" id="ARBA00038367"/>
    </source>
</evidence>
<evidence type="ECO:0000256" key="2">
    <source>
        <dbReference type="ARBA" id="ARBA00004752"/>
    </source>
</evidence>